<dbReference type="VEuPathDB" id="MicrosporidiaDB:DI09_176p10"/>
<feature type="coiled-coil region" evidence="7">
    <location>
        <begin position="100"/>
        <end position="127"/>
    </location>
</feature>
<dbReference type="SMART" id="SM00503">
    <property type="entry name" value="SynN"/>
    <property type="match status" value="1"/>
</dbReference>
<dbReference type="InterPro" id="IPR010989">
    <property type="entry name" value="SNARE"/>
</dbReference>
<dbReference type="PANTHER" id="PTHR19957:SF307">
    <property type="entry name" value="PROTEIN SSO1-RELATED"/>
    <property type="match status" value="1"/>
</dbReference>
<evidence type="ECO:0000256" key="5">
    <source>
        <dbReference type="ARBA" id="ARBA00023136"/>
    </source>
</evidence>
<keyword evidence="3" id="KW-0812">Transmembrane</keyword>
<evidence type="ECO:0000256" key="2">
    <source>
        <dbReference type="ARBA" id="ARBA00009063"/>
    </source>
</evidence>
<dbReference type="GO" id="GO:0005886">
    <property type="term" value="C:plasma membrane"/>
    <property type="evidence" value="ECO:0007669"/>
    <property type="project" value="TreeGrafter"/>
</dbReference>
<dbReference type="Pfam" id="PF05739">
    <property type="entry name" value="SNARE"/>
    <property type="match status" value="1"/>
</dbReference>
<dbReference type="InterPro" id="IPR006011">
    <property type="entry name" value="Syntaxin_N"/>
</dbReference>
<dbReference type="Proteomes" id="UP000029725">
    <property type="component" value="Unassembled WGS sequence"/>
</dbReference>
<evidence type="ECO:0000259" key="9">
    <source>
        <dbReference type="PROSITE" id="PS50192"/>
    </source>
</evidence>
<dbReference type="InterPro" id="IPR006012">
    <property type="entry name" value="Syntaxin/epimorphin_CS"/>
</dbReference>
<dbReference type="PROSITE" id="PS00914">
    <property type="entry name" value="SYNTAXIN"/>
    <property type="match status" value="1"/>
</dbReference>
<dbReference type="GeneID" id="25258695"/>
<comment type="subcellular location">
    <subcellularLocation>
        <location evidence="1">Membrane</location>
        <topology evidence="1">Single-pass type IV membrane protein</topology>
    </subcellularLocation>
</comment>
<proteinExistence type="inferred from homology"/>
<accession>A0A098VU10</accession>
<keyword evidence="4" id="KW-1133">Transmembrane helix</keyword>
<dbReference type="HOGENOM" id="CLU_937157_0_0_1"/>
<dbReference type="RefSeq" id="XP_013238851.1">
    <property type="nucleotide sequence ID" value="XM_013383397.1"/>
</dbReference>
<dbReference type="GO" id="GO:0012505">
    <property type="term" value="C:endomembrane system"/>
    <property type="evidence" value="ECO:0007669"/>
    <property type="project" value="TreeGrafter"/>
</dbReference>
<evidence type="ECO:0000313" key="10">
    <source>
        <dbReference type="EMBL" id="KGG52415.1"/>
    </source>
</evidence>
<dbReference type="SMART" id="SM00397">
    <property type="entry name" value="t_SNARE"/>
    <property type="match status" value="1"/>
</dbReference>
<feature type="compositionally biased region" description="Basic and acidic residues" evidence="8">
    <location>
        <begin position="9"/>
        <end position="44"/>
    </location>
</feature>
<reference evidence="10 11" key="1">
    <citation type="submission" date="2014-04" db="EMBL/GenBank/DDBJ databases">
        <title>A new species of microsporidia sheds light on the evolution of extreme parasitism.</title>
        <authorList>
            <person name="Haag K.L."/>
            <person name="James T.Y."/>
            <person name="Larsson R."/>
            <person name="Schaer T.M."/>
            <person name="Refardt D."/>
            <person name="Pombert J.-F."/>
            <person name="Ebert D."/>
        </authorList>
    </citation>
    <scope>NUCLEOTIDE SEQUENCE [LARGE SCALE GENOMIC DNA]</scope>
    <source>
        <strain evidence="10 11">UGP3</strain>
        <tissue evidence="10">Spores</tissue>
    </source>
</reference>
<dbReference type="GO" id="GO:0048278">
    <property type="term" value="P:vesicle docking"/>
    <property type="evidence" value="ECO:0007669"/>
    <property type="project" value="TreeGrafter"/>
</dbReference>
<dbReference type="PROSITE" id="PS50192">
    <property type="entry name" value="T_SNARE"/>
    <property type="match status" value="1"/>
</dbReference>
<keyword evidence="11" id="KW-1185">Reference proteome</keyword>
<evidence type="ECO:0000256" key="6">
    <source>
        <dbReference type="RuleBase" id="RU003858"/>
    </source>
</evidence>
<dbReference type="PANTHER" id="PTHR19957">
    <property type="entry name" value="SYNTAXIN"/>
    <property type="match status" value="1"/>
</dbReference>
<feature type="region of interest" description="Disordered" evidence="8">
    <location>
        <begin position="1"/>
        <end position="45"/>
    </location>
</feature>
<protein>
    <submittedName>
        <fullName evidence="10">t-SNARE family protein</fullName>
    </submittedName>
</protein>
<evidence type="ECO:0000256" key="7">
    <source>
        <dbReference type="SAM" id="Coils"/>
    </source>
</evidence>
<dbReference type="GO" id="GO:0006906">
    <property type="term" value="P:vesicle fusion"/>
    <property type="evidence" value="ECO:0007669"/>
    <property type="project" value="TreeGrafter"/>
</dbReference>
<dbReference type="InterPro" id="IPR045242">
    <property type="entry name" value="Syntaxin"/>
</dbReference>
<gene>
    <name evidence="10" type="ORF">DI09_176p10</name>
</gene>
<dbReference type="InterPro" id="IPR000727">
    <property type="entry name" value="T_SNARE_dom"/>
</dbReference>
<evidence type="ECO:0000256" key="8">
    <source>
        <dbReference type="SAM" id="MobiDB-lite"/>
    </source>
</evidence>
<dbReference type="CDD" id="cd15848">
    <property type="entry name" value="SNARE_syntaxin1-like"/>
    <property type="match status" value="1"/>
</dbReference>
<evidence type="ECO:0000256" key="1">
    <source>
        <dbReference type="ARBA" id="ARBA00004211"/>
    </source>
</evidence>
<dbReference type="EMBL" id="JMKJ01000084">
    <property type="protein sequence ID" value="KGG52415.1"/>
    <property type="molecule type" value="Genomic_DNA"/>
</dbReference>
<feature type="domain" description="T-SNARE coiled-coil homology" evidence="9">
    <location>
        <begin position="225"/>
        <end position="287"/>
    </location>
</feature>
<keyword evidence="5" id="KW-0472">Membrane</keyword>
<name>A0A098VU10_9MICR</name>
<evidence type="ECO:0000313" key="11">
    <source>
        <dbReference type="Proteomes" id="UP000029725"/>
    </source>
</evidence>
<keyword evidence="7" id="KW-0175">Coiled coil</keyword>
<evidence type="ECO:0000256" key="4">
    <source>
        <dbReference type="ARBA" id="ARBA00022989"/>
    </source>
</evidence>
<organism evidence="10 11">
    <name type="scientific">Mitosporidium daphniae</name>
    <dbReference type="NCBI Taxonomy" id="1485682"/>
    <lineage>
        <taxon>Eukaryota</taxon>
        <taxon>Fungi</taxon>
        <taxon>Fungi incertae sedis</taxon>
        <taxon>Microsporidia</taxon>
        <taxon>Mitosporidium</taxon>
    </lineage>
</organism>
<evidence type="ECO:0000256" key="3">
    <source>
        <dbReference type="ARBA" id="ARBA00022692"/>
    </source>
</evidence>
<dbReference type="AlphaFoldDB" id="A0A098VU10"/>
<dbReference type="GO" id="GO:0005484">
    <property type="term" value="F:SNAP receptor activity"/>
    <property type="evidence" value="ECO:0007669"/>
    <property type="project" value="InterPro"/>
</dbReference>
<dbReference type="GO" id="GO:0031201">
    <property type="term" value="C:SNARE complex"/>
    <property type="evidence" value="ECO:0007669"/>
    <property type="project" value="TreeGrafter"/>
</dbReference>
<comment type="caution">
    <text evidence="10">The sequence shown here is derived from an EMBL/GenBank/DDBJ whole genome shotgun (WGS) entry which is preliminary data.</text>
</comment>
<comment type="similarity">
    <text evidence="2 6">Belongs to the syntaxin family.</text>
</comment>
<dbReference type="GO" id="GO:0006887">
    <property type="term" value="P:exocytosis"/>
    <property type="evidence" value="ECO:0007669"/>
    <property type="project" value="TreeGrafter"/>
</dbReference>
<dbReference type="Pfam" id="PF00804">
    <property type="entry name" value="Syntaxin"/>
    <property type="match status" value="1"/>
</dbReference>
<dbReference type="GO" id="GO:0000149">
    <property type="term" value="F:SNARE binding"/>
    <property type="evidence" value="ECO:0007669"/>
    <property type="project" value="TreeGrafter"/>
</dbReference>
<sequence length="297" mass="32896">MLGRLGELVGDRKEDDEKERSSGDIEKGIDKKTESRDLDGDPDAKIAGMSAFYTKSEQLRSGIANLQASTKELEDLHRMVLDEKGATSGSSSSSKATTLASGLGATVAGLRKELDRLRRENEDIAKKLSPGNPFVRIRGAQVTQLSVSLLSTIQDFEDVQTKYRQKYQDKLQRQYKFIKPTATNTELERLIDVADGNGGGASGVGLIRAQISALGDSRTEARIALEQMRSRHKDIVAIEQSIIELHALFLEMKNLVYEQGDMINSIEASVEAAENYTRKADDQLKSAVRHQRARWKV</sequence>
<dbReference type="GO" id="GO:0006886">
    <property type="term" value="P:intracellular protein transport"/>
    <property type="evidence" value="ECO:0007669"/>
    <property type="project" value="InterPro"/>
</dbReference>
<dbReference type="SUPFAM" id="SSF47661">
    <property type="entry name" value="t-snare proteins"/>
    <property type="match status" value="1"/>
</dbReference>
<dbReference type="Gene3D" id="1.20.58.70">
    <property type="match status" value="1"/>
</dbReference>
<dbReference type="OrthoDB" id="10255013at2759"/>